<proteinExistence type="predicted"/>
<evidence type="ECO:0000313" key="2">
    <source>
        <dbReference type="Proteomes" id="UP000730481"/>
    </source>
</evidence>
<evidence type="ECO:0000313" key="1">
    <source>
        <dbReference type="EMBL" id="KAF4331967.1"/>
    </source>
</evidence>
<protein>
    <submittedName>
        <fullName evidence="1">Uncharacterized protein</fullName>
    </submittedName>
</protein>
<keyword evidence="2" id="KW-1185">Reference proteome</keyword>
<accession>A0A9P5A476</accession>
<dbReference type="Proteomes" id="UP000730481">
    <property type="component" value="Unassembled WGS sequence"/>
</dbReference>
<reference evidence="1" key="2">
    <citation type="submission" date="2020-02" db="EMBL/GenBank/DDBJ databases">
        <title>Identification and distribution of gene clusters putatively required for synthesis of sphingolipid metabolism inhibitors in phylogenetically diverse species of the filamentous fungus Fusarium.</title>
        <authorList>
            <person name="Kim H.-S."/>
            <person name="Busman M."/>
            <person name="Brown D.W."/>
            <person name="Divon H."/>
            <person name="Uhlig S."/>
            <person name="Proctor R.H."/>
        </authorList>
    </citation>
    <scope>NUCLEOTIDE SEQUENCE</scope>
    <source>
        <strain evidence="1">NRRL 25174</strain>
    </source>
</reference>
<name>A0A9P5A476_9HYPO</name>
<sequence length="906" mass="103287">MRTNTSFYWDEDMTRLLSDFFSDGELAEKMKSLKLLKLRDGTLTSTESGPVYFPTKGLVPIPDVLNIRVVSRSASEYPDGGSLYQKLGVSQATVGFIRSLTLVNLQTSKSWKVGDLKSCLHYLYLTHQSLNPKYEQSYDKVQIATADMEIVCPQDNLVYLPGKGYLYSPENLLGLVLPVSKPAIKFLHPTILDNGPNQPSIFHPSWKSWLCDCIGVQDRVNLLKSKSHARSKSNDDDHSNNDENEDLLPSFDYVFNNHPDKFLRLLANLWALEGPQFFSNPGLVSKIRQLNAQNLCGVNYLISLKDTWAPSESLVECVRDYMELPGDFPFLRLGEKKSIDLFLTSRWSFLKMNLGVKHNLGLDFKLAILKSIKRSSAMSALSLRMPQTRKIFALYASISEAFFSYASEEKEQVREFFDDSGVLYIDDTGPLWTGSSSCLWAAPPGMVSAYSLKSLYQKEIWNREEMQSVERLFCNGLNIRDATVKDLIQDLSMLRNERCEDVTRVAVIYKYLDKMSGSPEMRRAFDEAELILVKQDDAWAWFRASDCLWSEVAAFEPYNRLKECYPDLREFFVDKLGIKITAFDELLSPTSHDPDSIKEAILSFMVEVSEMIPDFDFEQIKKAKFFPVRYPNGSVSLCSISTEFAIADREHLRRELQDHVKILDFDLKAICLLEPFFACLDIEDRYLSSCEEEVTIQDSGTLLHQPERWDLRHKAYHIVRVAATFDTYGPYSDAVLLYQRLQTMDVIEVSSMSSELVVIQDGKISRSTPKPAAGHISDDNHNFTIYVPKDKKAQQLCFFSVLPRILVNWLRQDMFPWHAFEMRGSLTSIIAAEISDLDEILEDQGIVKLPFNEHDAASTKVAIEERHDFTLKQEVDGKVLAEDHGKALVLRGREPVIEAGNKDGRL</sequence>
<comment type="caution">
    <text evidence="1">The sequence shown here is derived from an EMBL/GenBank/DDBJ whole genome shotgun (WGS) entry which is preliminary data.</text>
</comment>
<reference evidence="1" key="1">
    <citation type="journal article" date="2017" name="Mycologia">
        <title>Fusarium algeriense, sp. nov., a novel toxigenic crown rot pathogen of durum wheat from Algeria is nested in the Fusarium burgessii species complex.</title>
        <authorList>
            <person name="Laraba I."/>
            <person name="Keddad A."/>
            <person name="Boureghda H."/>
            <person name="Abdallah N."/>
            <person name="Vaughan M.M."/>
            <person name="Proctor R.H."/>
            <person name="Busman M."/>
            <person name="O'Donnell K."/>
        </authorList>
    </citation>
    <scope>NUCLEOTIDE SEQUENCE</scope>
    <source>
        <strain evidence="1">NRRL 25174</strain>
    </source>
</reference>
<dbReference type="AlphaFoldDB" id="A0A9P5A476"/>
<dbReference type="EMBL" id="PVQB02001277">
    <property type="protein sequence ID" value="KAF4331967.1"/>
    <property type="molecule type" value="Genomic_DNA"/>
</dbReference>
<organism evidence="1 2">
    <name type="scientific">Fusarium beomiforme</name>
    <dbReference type="NCBI Taxonomy" id="44412"/>
    <lineage>
        <taxon>Eukaryota</taxon>
        <taxon>Fungi</taxon>
        <taxon>Dikarya</taxon>
        <taxon>Ascomycota</taxon>
        <taxon>Pezizomycotina</taxon>
        <taxon>Sordariomycetes</taxon>
        <taxon>Hypocreomycetidae</taxon>
        <taxon>Hypocreales</taxon>
        <taxon>Nectriaceae</taxon>
        <taxon>Fusarium</taxon>
        <taxon>Fusarium burgessii species complex</taxon>
    </lineage>
</organism>
<gene>
    <name evidence="1" type="ORF">FBEOM_14248</name>
</gene>
<dbReference type="OrthoDB" id="1262810at2759"/>